<dbReference type="Proteomes" id="UP001221838">
    <property type="component" value="Unassembled WGS sequence"/>
</dbReference>
<proteinExistence type="predicted"/>
<accession>A0ABT5D9V1</accession>
<evidence type="ECO:0000313" key="1">
    <source>
        <dbReference type="EMBL" id="MDC0709021.1"/>
    </source>
</evidence>
<protein>
    <submittedName>
        <fullName evidence="1">Uncharacterized protein</fullName>
    </submittedName>
</protein>
<gene>
    <name evidence="1" type="ORF">POL68_11160</name>
</gene>
<dbReference type="RefSeq" id="WP_272137230.1">
    <property type="nucleotide sequence ID" value="NZ_JAQNDM010000002.1"/>
</dbReference>
<keyword evidence="2" id="KW-1185">Reference proteome</keyword>
<organism evidence="1 2">
    <name type="scientific">Stigmatella ashevillensis</name>
    <dbReference type="NCBI Taxonomy" id="2995309"/>
    <lineage>
        <taxon>Bacteria</taxon>
        <taxon>Pseudomonadati</taxon>
        <taxon>Myxococcota</taxon>
        <taxon>Myxococcia</taxon>
        <taxon>Myxococcales</taxon>
        <taxon>Cystobacterineae</taxon>
        <taxon>Archangiaceae</taxon>
        <taxon>Stigmatella</taxon>
    </lineage>
</organism>
<sequence length="62" mass="5903">MEAVGRAVVDRGVVGRAKVLVVTGPGVSVAVTAAVAVGMGRAGVGAGKSPVLAVRDSGSSRS</sequence>
<evidence type="ECO:0000313" key="2">
    <source>
        <dbReference type="Proteomes" id="UP001221838"/>
    </source>
</evidence>
<name>A0ABT5D9V1_9BACT</name>
<comment type="caution">
    <text evidence="1">The sequence shown here is derived from an EMBL/GenBank/DDBJ whole genome shotgun (WGS) entry which is preliminary data.</text>
</comment>
<dbReference type="EMBL" id="JAQNDM010000002">
    <property type="protein sequence ID" value="MDC0709021.1"/>
    <property type="molecule type" value="Genomic_DNA"/>
</dbReference>
<reference evidence="1 2" key="1">
    <citation type="submission" date="2022-11" db="EMBL/GenBank/DDBJ databases">
        <title>Minimal conservation of predation-associated metabolite biosynthetic gene clusters underscores biosynthetic potential of Myxococcota including descriptions for ten novel species: Archangium lansinium sp. nov., Myxococcus landrumus sp. nov., Nannocystis bai.</title>
        <authorList>
            <person name="Ahearne A."/>
            <person name="Stevens C."/>
            <person name="Dowd S."/>
        </authorList>
    </citation>
    <scope>NUCLEOTIDE SEQUENCE [LARGE SCALE GENOMIC DNA]</scope>
    <source>
        <strain evidence="1 2">NCWAL01</strain>
    </source>
</reference>